<evidence type="ECO:0000256" key="2">
    <source>
        <dbReference type="ARBA" id="ARBA00004123"/>
    </source>
</evidence>
<evidence type="ECO:0000256" key="9">
    <source>
        <dbReference type="ARBA" id="ARBA00022801"/>
    </source>
</evidence>
<dbReference type="GO" id="GO:0005634">
    <property type="term" value="C:nucleus"/>
    <property type="evidence" value="ECO:0007669"/>
    <property type="project" value="UniProtKB-SubCell"/>
</dbReference>
<feature type="domain" description="Adenine DNA glycosylase C-terminal" evidence="17">
    <location>
        <begin position="331"/>
        <end position="453"/>
    </location>
</feature>
<comment type="function">
    <text evidence="15">Involved in oxidative DNA damage repair. Initiates repair of A*oxoG to C*G by removing the inappropriately paired adenine base from the DNA backbone. Possesses both adenine and 2-OH-A DNA glycosylase activities.</text>
</comment>
<dbReference type="Gene3D" id="3.90.79.10">
    <property type="entry name" value="Nucleoside Triphosphate Pyrophosphohydrolase"/>
    <property type="match status" value="1"/>
</dbReference>
<dbReference type="GO" id="GO:0006298">
    <property type="term" value="P:mismatch repair"/>
    <property type="evidence" value="ECO:0007669"/>
    <property type="project" value="TreeGrafter"/>
</dbReference>
<comment type="caution">
    <text evidence="18">The sequence shown here is derived from an EMBL/GenBank/DDBJ whole genome shotgun (WGS) entry which is preliminary data.</text>
</comment>
<dbReference type="GO" id="GO:0035485">
    <property type="term" value="F:adenine/guanine mispair binding"/>
    <property type="evidence" value="ECO:0007669"/>
    <property type="project" value="TreeGrafter"/>
</dbReference>
<comment type="cofactor">
    <cofactor evidence="16">
        <name>[4Fe-4S] cluster</name>
        <dbReference type="ChEBI" id="CHEBI:49883"/>
    </cofactor>
    <text evidence="16">Binds 1 [4Fe-4S] cluster.</text>
</comment>
<dbReference type="InterPro" id="IPR023170">
    <property type="entry name" value="HhH_base_excis_C"/>
</dbReference>
<dbReference type="InterPro" id="IPR011257">
    <property type="entry name" value="DNA_glycosylase"/>
</dbReference>
<evidence type="ECO:0000256" key="7">
    <source>
        <dbReference type="ARBA" id="ARBA00022723"/>
    </source>
</evidence>
<comment type="subcellular location">
    <subcellularLocation>
        <location evidence="2">Nucleus</location>
    </subcellularLocation>
</comment>
<dbReference type="PANTHER" id="PTHR42944">
    <property type="entry name" value="ADENINE DNA GLYCOSYLASE"/>
    <property type="match status" value="1"/>
</dbReference>
<dbReference type="Proteomes" id="UP001279734">
    <property type="component" value="Unassembled WGS sequence"/>
</dbReference>
<evidence type="ECO:0000256" key="12">
    <source>
        <dbReference type="ARBA" id="ARBA00023204"/>
    </source>
</evidence>
<comment type="function">
    <text evidence="16">Adenine glycosylase active on G-A mispairs.</text>
</comment>
<evidence type="ECO:0000256" key="11">
    <source>
        <dbReference type="ARBA" id="ARBA00023014"/>
    </source>
</evidence>
<dbReference type="Gene3D" id="1.10.1670.10">
    <property type="entry name" value="Helix-hairpin-Helix base-excision DNA repair enzymes (C-terminal)"/>
    <property type="match status" value="2"/>
</dbReference>
<dbReference type="GO" id="GO:0034039">
    <property type="term" value="F:8-oxo-7,8-dihydroguanine DNA N-glycosylase activity"/>
    <property type="evidence" value="ECO:0007669"/>
    <property type="project" value="TreeGrafter"/>
</dbReference>
<dbReference type="EC" id="3.2.2.31" evidence="4 16"/>
<keyword evidence="8 16" id="KW-0227">DNA damage</keyword>
<dbReference type="EMBL" id="BSYO01000020">
    <property type="protein sequence ID" value="GMH19373.1"/>
    <property type="molecule type" value="Genomic_DNA"/>
</dbReference>
<evidence type="ECO:0000256" key="5">
    <source>
        <dbReference type="ARBA" id="ARBA00022023"/>
    </source>
</evidence>
<evidence type="ECO:0000259" key="17">
    <source>
        <dbReference type="Pfam" id="PF14815"/>
    </source>
</evidence>
<protein>
    <recommendedName>
        <fullName evidence="5 16">Adenine DNA glycosylase</fullName>
        <ecNumber evidence="4 16">3.2.2.31</ecNumber>
    </recommendedName>
</protein>
<evidence type="ECO:0000256" key="3">
    <source>
        <dbReference type="ARBA" id="ARBA00008343"/>
    </source>
</evidence>
<dbReference type="AlphaFoldDB" id="A0AAD3SXR6"/>
<accession>A0AAD3SXR6</accession>
<keyword evidence="14 16" id="KW-0326">Glycosidase</keyword>
<dbReference type="SUPFAM" id="SSF55811">
    <property type="entry name" value="Nudix"/>
    <property type="match status" value="1"/>
</dbReference>
<evidence type="ECO:0000313" key="18">
    <source>
        <dbReference type="EMBL" id="GMH19373.1"/>
    </source>
</evidence>
<evidence type="ECO:0000256" key="16">
    <source>
        <dbReference type="RuleBase" id="RU365096"/>
    </source>
</evidence>
<dbReference type="GO" id="GO:0032357">
    <property type="term" value="F:oxidized purine DNA binding"/>
    <property type="evidence" value="ECO:0007669"/>
    <property type="project" value="TreeGrafter"/>
</dbReference>
<dbReference type="InterPro" id="IPR044298">
    <property type="entry name" value="MIG/MutY"/>
</dbReference>
<sequence>MSKKLPSIIAFVLPPPGYTPPTNFSMSKATTKRRKNFKEPTPAASVMAPIAGKRTRVRKIRKPHDSENGRGAEDIEDLLRFNGDDIAVMRVSLLDWYDQNRRDLPWRRLASDSSFRCEEKGSSEGKDFVNEDEERRVYGIWVSEMILQQTRVAATVITTTTGGWINGPPFIIFLWLLLREQKRLPRKEAASPERSLLSGRFLGLAVPVVDGNVVRVLSRLKTISANPKDSSMVKNFWELAEQLVDPCRPGDFNQAIMELGATICTPTGPNCSSCPVSGQCHALSISQTCSQLLVTDYPQKVTKAKQRHEFSAVCVVEISESLDFLEGHFSNGCFLLVKRPDEGLLAGLWEFPSVLLDQDSNAATRRKTIDHFLKKTFNLDSRKTSSVILREEVGEYVHIFSHIRLKMYVELLILHLKGGMKLVSEMPDDGTIVWKCVESKGLSRMGLTSGVRKVYCMIQSFKQNISASNLVLQR</sequence>
<keyword evidence="19" id="KW-1185">Reference proteome</keyword>
<evidence type="ECO:0000256" key="8">
    <source>
        <dbReference type="ARBA" id="ARBA00022763"/>
    </source>
</evidence>
<dbReference type="GO" id="GO:0000701">
    <property type="term" value="F:purine-specific mismatch base pair DNA N-glycosylase activity"/>
    <property type="evidence" value="ECO:0007669"/>
    <property type="project" value="UniProtKB-EC"/>
</dbReference>
<dbReference type="CDD" id="cd03431">
    <property type="entry name" value="NUDIX_DNA_Glycosylase_C-MutY"/>
    <property type="match status" value="1"/>
</dbReference>
<dbReference type="GO" id="GO:0006284">
    <property type="term" value="P:base-excision repair"/>
    <property type="evidence" value="ECO:0007669"/>
    <property type="project" value="UniProtKB-UniRule"/>
</dbReference>
<dbReference type="InterPro" id="IPR029119">
    <property type="entry name" value="MutY_C"/>
</dbReference>
<gene>
    <name evidence="18" type="ORF">Nepgr_021214</name>
</gene>
<evidence type="ECO:0000256" key="15">
    <source>
        <dbReference type="ARBA" id="ARBA00058024"/>
    </source>
</evidence>
<dbReference type="Pfam" id="PF14815">
    <property type="entry name" value="NUDIX_4"/>
    <property type="match status" value="1"/>
</dbReference>
<organism evidence="18 19">
    <name type="scientific">Nepenthes gracilis</name>
    <name type="common">Slender pitcher plant</name>
    <dbReference type="NCBI Taxonomy" id="150966"/>
    <lineage>
        <taxon>Eukaryota</taxon>
        <taxon>Viridiplantae</taxon>
        <taxon>Streptophyta</taxon>
        <taxon>Embryophyta</taxon>
        <taxon>Tracheophyta</taxon>
        <taxon>Spermatophyta</taxon>
        <taxon>Magnoliopsida</taxon>
        <taxon>eudicotyledons</taxon>
        <taxon>Gunneridae</taxon>
        <taxon>Pentapetalae</taxon>
        <taxon>Caryophyllales</taxon>
        <taxon>Nepenthaceae</taxon>
        <taxon>Nepenthes</taxon>
    </lineage>
</organism>
<proteinExistence type="inferred from homology"/>
<dbReference type="FunFam" id="3.90.79.10:FF:000026">
    <property type="entry name" value="Adenine DNA glycosylase"/>
    <property type="match status" value="1"/>
</dbReference>
<evidence type="ECO:0000313" key="19">
    <source>
        <dbReference type="Proteomes" id="UP001279734"/>
    </source>
</evidence>
<evidence type="ECO:0000256" key="13">
    <source>
        <dbReference type="ARBA" id="ARBA00023242"/>
    </source>
</evidence>
<keyword evidence="7" id="KW-0479">Metal-binding</keyword>
<evidence type="ECO:0000256" key="4">
    <source>
        <dbReference type="ARBA" id="ARBA00012045"/>
    </source>
</evidence>
<name>A0AAD3SXR6_NEPGR</name>
<dbReference type="Gene3D" id="1.10.340.30">
    <property type="entry name" value="Hypothetical protein, domain 2"/>
    <property type="match status" value="1"/>
</dbReference>
<evidence type="ECO:0000256" key="1">
    <source>
        <dbReference type="ARBA" id="ARBA00000843"/>
    </source>
</evidence>
<dbReference type="SUPFAM" id="SSF48150">
    <property type="entry name" value="DNA-glycosylase"/>
    <property type="match status" value="2"/>
</dbReference>
<evidence type="ECO:0000256" key="10">
    <source>
        <dbReference type="ARBA" id="ARBA00023004"/>
    </source>
</evidence>
<dbReference type="GO" id="GO:0046872">
    <property type="term" value="F:metal ion binding"/>
    <property type="evidence" value="ECO:0007669"/>
    <property type="project" value="UniProtKB-UniRule"/>
</dbReference>
<keyword evidence="12" id="KW-0234">DNA repair</keyword>
<evidence type="ECO:0000256" key="6">
    <source>
        <dbReference type="ARBA" id="ARBA00022485"/>
    </source>
</evidence>
<comment type="similarity">
    <text evidence="3 16">Belongs to the Nth/MutY family.</text>
</comment>
<dbReference type="InterPro" id="IPR015797">
    <property type="entry name" value="NUDIX_hydrolase-like_dom_sf"/>
</dbReference>
<keyword evidence="10 16" id="KW-0408">Iron</keyword>
<dbReference type="PANTHER" id="PTHR42944:SF1">
    <property type="entry name" value="ADENINE DNA GLYCOSYLASE"/>
    <property type="match status" value="1"/>
</dbReference>
<keyword evidence="9" id="KW-0378">Hydrolase</keyword>
<evidence type="ECO:0000256" key="14">
    <source>
        <dbReference type="ARBA" id="ARBA00023295"/>
    </source>
</evidence>
<keyword evidence="13" id="KW-0539">Nucleus</keyword>
<comment type="catalytic activity">
    <reaction evidence="1 16">
        <text>Hydrolyzes free adenine bases from 7,8-dihydro-8-oxoguanine:adenine mismatched double-stranded DNA, leaving an apurinic site.</text>
        <dbReference type="EC" id="3.2.2.31"/>
    </reaction>
</comment>
<keyword evidence="6" id="KW-0004">4Fe-4S</keyword>
<keyword evidence="11" id="KW-0411">Iron-sulfur</keyword>
<reference evidence="18" key="1">
    <citation type="submission" date="2023-05" db="EMBL/GenBank/DDBJ databases">
        <title>Nepenthes gracilis genome sequencing.</title>
        <authorList>
            <person name="Fukushima K."/>
        </authorList>
    </citation>
    <scope>NUCLEOTIDE SEQUENCE</scope>
    <source>
        <strain evidence="18">SING2019-196</strain>
    </source>
</reference>
<dbReference type="FunFam" id="1.10.1670.10:FF:000002">
    <property type="entry name" value="Adenine DNA glycosylase"/>
    <property type="match status" value="1"/>
</dbReference>
<dbReference type="GO" id="GO:0051539">
    <property type="term" value="F:4 iron, 4 sulfur cluster binding"/>
    <property type="evidence" value="ECO:0007669"/>
    <property type="project" value="UniProtKB-UniRule"/>
</dbReference>